<name>A0AA37SRP5_9BACT</name>
<sequence>MKFILLIVFSFLLWSCNNGPGNNEQPPNINSDAASKLTADQSKALEAFDLIQVGIDSKGRLYSTFPNSNQPCYPADSSFVIPRTEFLVAMKQFTTTYCTSLPPEEQLLLAESVAKAQAEFQIAHCSNSSVKQDYKNGLPMTGTWVLPNFLGRRDVTMIW</sequence>
<evidence type="ECO:0000313" key="2">
    <source>
        <dbReference type="EMBL" id="GLR18264.1"/>
    </source>
</evidence>
<comment type="caution">
    <text evidence="2">The sequence shown here is derived from an EMBL/GenBank/DDBJ whole genome shotgun (WGS) entry which is preliminary data.</text>
</comment>
<keyword evidence="1" id="KW-0732">Signal</keyword>
<protein>
    <submittedName>
        <fullName evidence="2">Uncharacterized protein</fullName>
    </submittedName>
</protein>
<dbReference type="AlphaFoldDB" id="A0AA37SRP5"/>
<feature type="chain" id="PRO_5041373037" evidence="1">
    <location>
        <begin position="21"/>
        <end position="159"/>
    </location>
</feature>
<dbReference type="Proteomes" id="UP001156666">
    <property type="component" value="Unassembled WGS sequence"/>
</dbReference>
<organism evidence="2 3">
    <name type="scientific">Portibacter lacus</name>
    <dbReference type="NCBI Taxonomy" id="1099794"/>
    <lineage>
        <taxon>Bacteria</taxon>
        <taxon>Pseudomonadati</taxon>
        <taxon>Bacteroidota</taxon>
        <taxon>Saprospiria</taxon>
        <taxon>Saprospirales</taxon>
        <taxon>Haliscomenobacteraceae</taxon>
        <taxon>Portibacter</taxon>
    </lineage>
</organism>
<keyword evidence="3" id="KW-1185">Reference proteome</keyword>
<proteinExistence type="predicted"/>
<reference evidence="2" key="1">
    <citation type="journal article" date="2014" name="Int. J. Syst. Evol. Microbiol.">
        <title>Complete genome sequence of Corynebacterium casei LMG S-19264T (=DSM 44701T), isolated from a smear-ripened cheese.</title>
        <authorList>
            <consortium name="US DOE Joint Genome Institute (JGI-PGF)"/>
            <person name="Walter F."/>
            <person name="Albersmeier A."/>
            <person name="Kalinowski J."/>
            <person name="Ruckert C."/>
        </authorList>
    </citation>
    <scope>NUCLEOTIDE SEQUENCE</scope>
    <source>
        <strain evidence="2">NBRC 108769</strain>
    </source>
</reference>
<dbReference type="RefSeq" id="WP_235293628.1">
    <property type="nucleotide sequence ID" value="NZ_BSOH01000020.1"/>
</dbReference>
<evidence type="ECO:0000256" key="1">
    <source>
        <dbReference type="SAM" id="SignalP"/>
    </source>
</evidence>
<dbReference type="EMBL" id="BSOH01000020">
    <property type="protein sequence ID" value="GLR18264.1"/>
    <property type="molecule type" value="Genomic_DNA"/>
</dbReference>
<accession>A0AA37SRP5</accession>
<feature type="signal peptide" evidence="1">
    <location>
        <begin position="1"/>
        <end position="20"/>
    </location>
</feature>
<evidence type="ECO:0000313" key="3">
    <source>
        <dbReference type="Proteomes" id="UP001156666"/>
    </source>
</evidence>
<gene>
    <name evidence="2" type="ORF">GCM10007940_28800</name>
</gene>
<reference evidence="2" key="2">
    <citation type="submission" date="2023-01" db="EMBL/GenBank/DDBJ databases">
        <title>Draft genome sequence of Portibacter lacus strain NBRC 108769.</title>
        <authorList>
            <person name="Sun Q."/>
            <person name="Mori K."/>
        </authorList>
    </citation>
    <scope>NUCLEOTIDE SEQUENCE</scope>
    <source>
        <strain evidence="2">NBRC 108769</strain>
    </source>
</reference>